<proteinExistence type="predicted"/>
<gene>
    <name evidence="1" type="ORF">BDN71DRAFT_1504466</name>
</gene>
<sequence>MQIPPFPQLHILSNECVVGPFVVTFEDASLETAETVITSRCPPPHARDCFKRFKNLRVLYLWDGFTDVLAALDMDITPLLAAPRLRKLCINRWSFDEDASDLPRILLSTNPQLEELTLEDISTEFVDSRTVQGLLRLHALKPFDAWRCSM</sequence>
<dbReference type="EMBL" id="MU154541">
    <property type="protein sequence ID" value="KAF9497759.1"/>
    <property type="molecule type" value="Genomic_DNA"/>
</dbReference>
<evidence type="ECO:0000313" key="2">
    <source>
        <dbReference type="Proteomes" id="UP000807025"/>
    </source>
</evidence>
<name>A0A9P6A4R1_PLEER</name>
<dbReference type="AlphaFoldDB" id="A0A9P6A4R1"/>
<dbReference type="Gene3D" id="3.80.10.10">
    <property type="entry name" value="Ribonuclease Inhibitor"/>
    <property type="match status" value="1"/>
</dbReference>
<protein>
    <submittedName>
        <fullName evidence="1">Uncharacterized protein</fullName>
    </submittedName>
</protein>
<keyword evidence="2" id="KW-1185">Reference proteome</keyword>
<comment type="caution">
    <text evidence="1">The sequence shown here is derived from an EMBL/GenBank/DDBJ whole genome shotgun (WGS) entry which is preliminary data.</text>
</comment>
<reference evidence="1" key="1">
    <citation type="submission" date="2020-11" db="EMBL/GenBank/DDBJ databases">
        <authorList>
            <consortium name="DOE Joint Genome Institute"/>
            <person name="Ahrendt S."/>
            <person name="Riley R."/>
            <person name="Andreopoulos W."/>
            <person name="Labutti K."/>
            <person name="Pangilinan J."/>
            <person name="Ruiz-Duenas F.J."/>
            <person name="Barrasa J.M."/>
            <person name="Sanchez-Garcia M."/>
            <person name="Camarero S."/>
            <person name="Miyauchi S."/>
            <person name="Serrano A."/>
            <person name="Linde D."/>
            <person name="Babiker R."/>
            <person name="Drula E."/>
            <person name="Ayuso-Fernandez I."/>
            <person name="Pacheco R."/>
            <person name="Padilla G."/>
            <person name="Ferreira P."/>
            <person name="Barriuso J."/>
            <person name="Kellner H."/>
            <person name="Castanera R."/>
            <person name="Alfaro M."/>
            <person name="Ramirez L."/>
            <person name="Pisabarro A.G."/>
            <person name="Kuo A."/>
            <person name="Tritt A."/>
            <person name="Lipzen A."/>
            <person name="He G."/>
            <person name="Yan M."/>
            <person name="Ng V."/>
            <person name="Cullen D."/>
            <person name="Martin F."/>
            <person name="Rosso M.-N."/>
            <person name="Henrissat B."/>
            <person name="Hibbett D."/>
            <person name="Martinez A.T."/>
            <person name="Grigoriev I.V."/>
        </authorList>
    </citation>
    <scope>NUCLEOTIDE SEQUENCE</scope>
    <source>
        <strain evidence="1">ATCC 90797</strain>
    </source>
</reference>
<dbReference type="InterPro" id="IPR032675">
    <property type="entry name" value="LRR_dom_sf"/>
</dbReference>
<dbReference type="Proteomes" id="UP000807025">
    <property type="component" value="Unassembled WGS sequence"/>
</dbReference>
<accession>A0A9P6A4R1</accession>
<evidence type="ECO:0000313" key="1">
    <source>
        <dbReference type="EMBL" id="KAF9497759.1"/>
    </source>
</evidence>
<organism evidence="1 2">
    <name type="scientific">Pleurotus eryngii</name>
    <name type="common">Boletus of the steppes</name>
    <dbReference type="NCBI Taxonomy" id="5323"/>
    <lineage>
        <taxon>Eukaryota</taxon>
        <taxon>Fungi</taxon>
        <taxon>Dikarya</taxon>
        <taxon>Basidiomycota</taxon>
        <taxon>Agaricomycotina</taxon>
        <taxon>Agaricomycetes</taxon>
        <taxon>Agaricomycetidae</taxon>
        <taxon>Agaricales</taxon>
        <taxon>Pleurotineae</taxon>
        <taxon>Pleurotaceae</taxon>
        <taxon>Pleurotus</taxon>
    </lineage>
</organism>
<dbReference type="SUPFAM" id="SSF52047">
    <property type="entry name" value="RNI-like"/>
    <property type="match status" value="1"/>
</dbReference>